<keyword evidence="4" id="KW-0732">Signal</keyword>
<dbReference type="SUPFAM" id="SSF57184">
    <property type="entry name" value="Growth factor receptor domain"/>
    <property type="match status" value="1"/>
</dbReference>
<organism evidence="15 16">
    <name type="scientific">Glossina morsitans morsitans</name>
    <name type="common">Savannah tsetse fly</name>
    <dbReference type="NCBI Taxonomy" id="37546"/>
    <lineage>
        <taxon>Eukaryota</taxon>
        <taxon>Metazoa</taxon>
        <taxon>Ecdysozoa</taxon>
        <taxon>Arthropoda</taxon>
        <taxon>Hexapoda</taxon>
        <taxon>Insecta</taxon>
        <taxon>Pterygota</taxon>
        <taxon>Neoptera</taxon>
        <taxon>Endopterygota</taxon>
        <taxon>Diptera</taxon>
        <taxon>Brachycera</taxon>
        <taxon>Muscomorpha</taxon>
        <taxon>Hippoboscoidea</taxon>
        <taxon>Glossinidae</taxon>
        <taxon>Glossina</taxon>
    </lineage>
</organism>
<dbReference type="PhylomeDB" id="A0A1B0FB70"/>
<dbReference type="InterPro" id="IPR011489">
    <property type="entry name" value="EMI_domain"/>
</dbReference>
<dbReference type="InterPro" id="IPR028676">
    <property type="entry name" value="STX17_SNARE"/>
</dbReference>
<feature type="domain" description="EMI" evidence="14">
    <location>
        <begin position="1"/>
        <end position="85"/>
    </location>
</feature>
<evidence type="ECO:0000256" key="8">
    <source>
        <dbReference type="ARBA" id="ARBA00023136"/>
    </source>
</evidence>
<name>A0A1B0FB70_GLOMM</name>
<dbReference type="PANTHER" id="PTHR14789:SF2">
    <property type="entry name" value="LAYILIN"/>
    <property type="match status" value="1"/>
</dbReference>
<accession>A0A1B0FB70</accession>
<dbReference type="EnsemblMetazoa" id="GMOY000784-RA">
    <property type="protein sequence ID" value="GMOY000784-PA"/>
    <property type="gene ID" value="GMOY000784"/>
</dbReference>
<dbReference type="PROSITE" id="PS50192">
    <property type="entry name" value="T_SNARE"/>
    <property type="match status" value="1"/>
</dbReference>
<dbReference type="GO" id="GO:0030246">
    <property type="term" value="F:carbohydrate binding"/>
    <property type="evidence" value="ECO:0007669"/>
    <property type="project" value="UniProtKB-KW"/>
</dbReference>
<evidence type="ECO:0000256" key="2">
    <source>
        <dbReference type="ARBA" id="ARBA00022536"/>
    </source>
</evidence>
<evidence type="ECO:0000256" key="1">
    <source>
        <dbReference type="ARBA" id="ARBA00004479"/>
    </source>
</evidence>
<feature type="disulfide bond" evidence="10">
    <location>
        <begin position="106"/>
        <end position="115"/>
    </location>
</feature>
<dbReference type="Gene3D" id="2.10.25.10">
    <property type="entry name" value="Laminin"/>
    <property type="match status" value="2"/>
</dbReference>
<dbReference type="PROSITE" id="PS01187">
    <property type="entry name" value="EGF_CA"/>
    <property type="match status" value="1"/>
</dbReference>
<dbReference type="InterPro" id="IPR001881">
    <property type="entry name" value="EGF-like_Ca-bd_dom"/>
</dbReference>
<evidence type="ECO:0000313" key="15">
    <source>
        <dbReference type="EnsemblMetazoa" id="GMOY000784-PA"/>
    </source>
</evidence>
<keyword evidence="3" id="KW-0812">Transmembrane</keyword>
<dbReference type="SMART" id="SM00397">
    <property type="entry name" value="t_SNARE"/>
    <property type="match status" value="1"/>
</dbReference>
<dbReference type="InterPro" id="IPR000727">
    <property type="entry name" value="T_SNARE_dom"/>
</dbReference>
<dbReference type="VEuPathDB" id="VectorBase:GMOY000784"/>
<keyword evidence="8" id="KW-0472">Membrane</keyword>
<evidence type="ECO:0000256" key="11">
    <source>
        <dbReference type="SAM" id="Coils"/>
    </source>
</evidence>
<keyword evidence="16" id="KW-1185">Reference proteome</keyword>
<dbReference type="CDD" id="cd15846">
    <property type="entry name" value="SNARE_syntaxin17"/>
    <property type="match status" value="1"/>
</dbReference>
<proteinExistence type="predicted"/>
<evidence type="ECO:0000259" key="12">
    <source>
        <dbReference type="PROSITE" id="PS50026"/>
    </source>
</evidence>
<keyword evidence="2 10" id="KW-0245">EGF-like domain</keyword>
<dbReference type="InterPro" id="IPR000152">
    <property type="entry name" value="EGF-type_Asp/Asn_hydroxyl_site"/>
</dbReference>
<dbReference type="Pfam" id="PF07546">
    <property type="entry name" value="EMI"/>
    <property type="match status" value="1"/>
</dbReference>
<keyword evidence="6" id="KW-0677">Repeat</keyword>
<dbReference type="PROSITE" id="PS50026">
    <property type="entry name" value="EGF_3"/>
    <property type="match status" value="1"/>
</dbReference>
<dbReference type="SMART" id="SM00179">
    <property type="entry name" value="EGF_CA"/>
    <property type="match status" value="2"/>
</dbReference>
<feature type="disulfide bond" evidence="10">
    <location>
        <begin position="88"/>
        <end position="98"/>
    </location>
</feature>
<evidence type="ECO:0000256" key="4">
    <source>
        <dbReference type="ARBA" id="ARBA00022729"/>
    </source>
</evidence>
<dbReference type="Pfam" id="PF07645">
    <property type="entry name" value="EGF_CA"/>
    <property type="match status" value="1"/>
</dbReference>
<dbReference type="InterPro" id="IPR000742">
    <property type="entry name" value="EGF"/>
</dbReference>
<dbReference type="EMBL" id="CCAG010009344">
    <property type="status" value="NOT_ANNOTATED_CDS"/>
    <property type="molecule type" value="Genomic_DNA"/>
</dbReference>
<dbReference type="InterPro" id="IPR009030">
    <property type="entry name" value="Growth_fac_rcpt_cys_sf"/>
</dbReference>
<dbReference type="FunFam" id="2.10.25.10:FF:000010">
    <property type="entry name" value="Pro-epidermal growth factor"/>
    <property type="match status" value="1"/>
</dbReference>
<protein>
    <submittedName>
        <fullName evidence="15">Uncharacterized protein</fullName>
    </submittedName>
</protein>
<sequence>RHICVQQRTITIPEKKTEVYTRPVLRHISTPCQSQTHPNQMCTRVQVMHEPAFRDVIRHKSAQQVTYDCCNGWTRESPNADACLKPVCSTSCYNGGICSAPDTCSCPTGFTGRYCEQDINECNEKKPCDQMCVNTMGSYYCKCREGFLLQEDQQSCKKIGDFLTQGSHDDDAFEARDMENEIESQEDVTARLQKIEKMLANEKVHTHDLEKTLQNTYKMVDILKSRLINLVRRGSEKFIMATENNDKIPLKQAEIAIRRFNDMAIPHHLGLLKNHRSNIEKSLALGNWSKIKKEEINAMRVIKQVKNLLLEMDDLRAKVRDEDLEKFDKMMDLGKQKAFEGMKEYMNLQLKAPPNYKRRTGYSNGEGTDEHNMDLLSPVDITQTQAYCQIIPEIEADFQPEEYTLAQRQACLDELENLQHEIRDLNGMFHNMHEMVQEQADNVQAAADNAEEALERVQAGERNLRKALTYQKAMYPVMGALLGTCVGGPIGLVAGLKAGSLAAVGCGILGFTGGSVLKGNPPITQGNIVEEHDVQDQQTTEEIELHKKGD</sequence>
<evidence type="ECO:0000256" key="5">
    <source>
        <dbReference type="ARBA" id="ARBA00022734"/>
    </source>
</evidence>
<dbReference type="SMART" id="SM00181">
    <property type="entry name" value="EGF"/>
    <property type="match status" value="2"/>
</dbReference>
<evidence type="ECO:0000256" key="6">
    <source>
        <dbReference type="ARBA" id="ARBA00022737"/>
    </source>
</evidence>
<evidence type="ECO:0000313" key="16">
    <source>
        <dbReference type="Proteomes" id="UP000092444"/>
    </source>
</evidence>
<dbReference type="InterPro" id="IPR051505">
    <property type="entry name" value="C-type_lectin_domain"/>
</dbReference>
<dbReference type="GO" id="GO:0016020">
    <property type="term" value="C:membrane"/>
    <property type="evidence" value="ECO:0007669"/>
    <property type="project" value="UniProtKB-SubCell"/>
</dbReference>
<keyword evidence="11" id="KW-0175">Coiled coil</keyword>
<evidence type="ECO:0000256" key="3">
    <source>
        <dbReference type="ARBA" id="ARBA00022692"/>
    </source>
</evidence>
<dbReference type="PROSITE" id="PS01186">
    <property type="entry name" value="EGF_2"/>
    <property type="match status" value="1"/>
</dbReference>
<dbReference type="InterPro" id="IPR010989">
    <property type="entry name" value="SNARE"/>
</dbReference>
<dbReference type="GO" id="GO:0016192">
    <property type="term" value="P:vesicle-mediated transport"/>
    <property type="evidence" value="ECO:0007669"/>
    <property type="project" value="InterPro"/>
</dbReference>
<keyword evidence="9 10" id="KW-1015">Disulfide bond</keyword>
<feature type="domain" description="T-SNARE coiled-coil homology" evidence="13">
    <location>
        <begin position="405"/>
        <end position="467"/>
    </location>
</feature>
<dbReference type="STRING" id="37546.A0A1B0FB70"/>
<dbReference type="Gene3D" id="1.20.5.110">
    <property type="match status" value="1"/>
</dbReference>
<comment type="subcellular location">
    <subcellularLocation>
        <location evidence="1">Membrane</location>
        <topology evidence="1">Single-pass type I membrane protein</topology>
    </subcellularLocation>
</comment>
<dbReference type="InterPro" id="IPR018097">
    <property type="entry name" value="EGF_Ca-bd_CS"/>
</dbReference>
<dbReference type="Proteomes" id="UP000092444">
    <property type="component" value="Unassembled WGS sequence"/>
</dbReference>
<dbReference type="Pfam" id="PF26585">
    <property type="entry name" value="STX17_N"/>
    <property type="match status" value="1"/>
</dbReference>
<dbReference type="PANTHER" id="PTHR14789">
    <property type="entry name" value="CHONDROLECTIN VARIANT CHODLFDELTAE"/>
    <property type="match status" value="1"/>
</dbReference>
<dbReference type="AlphaFoldDB" id="A0A1B0FB70"/>
<feature type="coiled-coil region" evidence="11">
    <location>
        <begin position="298"/>
        <end position="325"/>
    </location>
</feature>
<dbReference type="GO" id="GO:0005540">
    <property type="term" value="F:hyaluronic acid binding"/>
    <property type="evidence" value="ECO:0007669"/>
    <property type="project" value="TreeGrafter"/>
</dbReference>
<dbReference type="CDD" id="cd00054">
    <property type="entry name" value="EGF_CA"/>
    <property type="match status" value="2"/>
</dbReference>
<evidence type="ECO:0000259" key="13">
    <source>
        <dbReference type="PROSITE" id="PS50192"/>
    </source>
</evidence>
<dbReference type="SUPFAM" id="SSF47661">
    <property type="entry name" value="t-snare proteins"/>
    <property type="match status" value="1"/>
</dbReference>
<evidence type="ECO:0000256" key="7">
    <source>
        <dbReference type="ARBA" id="ARBA00022989"/>
    </source>
</evidence>
<dbReference type="PROSITE" id="PS51041">
    <property type="entry name" value="EMI"/>
    <property type="match status" value="1"/>
</dbReference>
<reference evidence="15" key="1">
    <citation type="submission" date="2020-05" db="UniProtKB">
        <authorList>
            <consortium name="EnsemblMetazoa"/>
        </authorList>
    </citation>
    <scope>IDENTIFICATION</scope>
    <source>
        <strain evidence="15">Yale</strain>
    </source>
</reference>
<evidence type="ECO:0000256" key="10">
    <source>
        <dbReference type="PROSITE-ProRule" id="PRU00076"/>
    </source>
</evidence>
<dbReference type="PROSITE" id="PS00022">
    <property type="entry name" value="EGF_1"/>
    <property type="match status" value="1"/>
</dbReference>
<dbReference type="InterPro" id="IPR059001">
    <property type="entry name" value="STX17_N"/>
</dbReference>
<dbReference type="GO" id="GO:0005509">
    <property type="term" value="F:calcium ion binding"/>
    <property type="evidence" value="ECO:0007669"/>
    <property type="project" value="InterPro"/>
</dbReference>
<feature type="coiled-coil region" evidence="11">
    <location>
        <begin position="408"/>
        <end position="467"/>
    </location>
</feature>
<keyword evidence="7" id="KW-1133">Transmembrane helix</keyword>
<comment type="caution">
    <text evidence="10">Lacks conserved residue(s) required for the propagation of feature annotation.</text>
</comment>
<evidence type="ECO:0000259" key="14">
    <source>
        <dbReference type="PROSITE" id="PS51041"/>
    </source>
</evidence>
<keyword evidence="5" id="KW-0430">Lectin</keyword>
<dbReference type="InterPro" id="IPR049883">
    <property type="entry name" value="NOTCH1_EGF-like"/>
</dbReference>
<dbReference type="PROSITE" id="PS00010">
    <property type="entry name" value="ASX_HYDROXYL"/>
    <property type="match status" value="1"/>
</dbReference>
<feature type="domain" description="EGF-like" evidence="12">
    <location>
        <begin position="84"/>
        <end position="116"/>
    </location>
</feature>
<evidence type="ECO:0000256" key="9">
    <source>
        <dbReference type="ARBA" id="ARBA00023157"/>
    </source>
</evidence>